<feature type="region of interest" description="Disordered" evidence="1">
    <location>
        <begin position="1"/>
        <end position="20"/>
    </location>
</feature>
<name>A0AAV2D928_9ROSI</name>
<dbReference type="EMBL" id="OZ034815">
    <property type="protein sequence ID" value="CAL1368893.1"/>
    <property type="molecule type" value="Genomic_DNA"/>
</dbReference>
<feature type="compositionally biased region" description="Acidic residues" evidence="1">
    <location>
        <begin position="1"/>
        <end position="10"/>
    </location>
</feature>
<accession>A0AAV2D928</accession>
<evidence type="ECO:0000256" key="1">
    <source>
        <dbReference type="SAM" id="MobiDB-lite"/>
    </source>
</evidence>
<feature type="region of interest" description="Disordered" evidence="1">
    <location>
        <begin position="82"/>
        <end position="106"/>
    </location>
</feature>
<sequence>MESSSEDDSQGGDGTDSGSNQKRELAICTVCASILVVSGSNRSWAPALAIEEGQLKSEYSHFVVCEKGYATLITAGLNDKGSAIGDGKSSSTASASINQAPRHRLP</sequence>
<keyword evidence="3" id="KW-1185">Reference proteome</keyword>
<reference evidence="2 3" key="1">
    <citation type="submission" date="2024-04" db="EMBL/GenBank/DDBJ databases">
        <authorList>
            <person name="Fracassetti M."/>
        </authorList>
    </citation>
    <scope>NUCLEOTIDE SEQUENCE [LARGE SCALE GENOMIC DNA]</scope>
</reference>
<evidence type="ECO:0000313" key="3">
    <source>
        <dbReference type="Proteomes" id="UP001497516"/>
    </source>
</evidence>
<dbReference type="AlphaFoldDB" id="A0AAV2D928"/>
<evidence type="ECO:0000313" key="2">
    <source>
        <dbReference type="EMBL" id="CAL1368893.1"/>
    </source>
</evidence>
<feature type="compositionally biased region" description="Polar residues" evidence="1">
    <location>
        <begin position="88"/>
        <end position="99"/>
    </location>
</feature>
<organism evidence="2 3">
    <name type="scientific">Linum trigynum</name>
    <dbReference type="NCBI Taxonomy" id="586398"/>
    <lineage>
        <taxon>Eukaryota</taxon>
        <taxon>Viridiplantae</taxon>
        <taxon>Streptophyta</taxon>
        <taxon>Embryophyta</taxon>
        <taxon>Tracheophyta</taxon>
        <taxon>Spermatophyta</taxon>
        <taxon>Magnoliopsida</taxon>
        <taxon>eudicotyledons</taxon>
        <taxon>Gunneridae</taxon>
        <taxon>Pentapetalae</taxon>
        <taxon>rosids</taxon>
        <taxon>fabids</taxon>
        <taxon>Malpighiales</taxon>
        <taxon>Linaceae</taxon>
        <taxon>Linum</taxon>
    </lineage>
</organism>
<proteinExistence type="predicted"/>
<gene>
    <name evidence="2" type="ORF">LTRI10_LOCUS11790</name>
</gene>
<dbReference type="Proteomes" id="UP001497516">
    <property type="component" value="Chromosome 2"/>
</dbReference>
<protein>
    <submittedName>
        <fullName evidence="2">Uncharacterized protein</fullName>
    </submittedName>
</protein>